<evidence type="ECO:0000256" key="4">
    <source>
        <dbReference type="ARBA" id="ARBA00012142"/>
    </source>
</evidence>
<evidence type="ECO:0000256" key="12">
    <source>
        <dbReference type="ARBA" id="ARBA00023317"/>
    </source>
</evidence>
<comment type="cofactor">
    <cofactor evidence="1">
        <name>K(+)</name>
        <dbReference type="ChEBI" id="CHEBI:29103"/>
    </cofactor>
</comment>
<evidence type="ECO:0000256" key="8">
    <source>
        <dbReference type="ARBA" id="ARBA00022777"/>
    </source>
</evidence>
<keyword evidence="11" id="KW-0324">Glycolysis</keyword>
<evidence type="ECO:0000256" key="3">
    <source>
        <dbReference type="ARBA" id="ARBA00008663"/>
    </source>
</evidence>
<reference evidence="15 16" key="1">
    <citation type="journal article" date="2020" name="IScience">
        <title>Genome Sequencing of the Endangered Kingdonia uniflora (Circaeasteraceae, Ranunculales) Reveals Potential Mechanisms of Evolutionary Specialization.</title>
        <authorList>
            <person name="Sun Y."/>
            <person name="Deng T."/>
            <person name="Zhang A."/>
            <person name="Moore M.J."/>
            <person name="Landis J.B."/>
            <person name="Lin N."/>
            <person name="Zhang H."/>
            <person name="Zhang X."/>
            <person name="Huang J."/>
            <person name="Zhang X."/>
            <person name="Sun H."/>
            <person name="Wang H."/>
        </authorList>
    </citation>
    <scope>NUCLEOTIDE SEQUENCE [LARGE SCALE GENOMIC DNA]</scope>
    <source>
        <strain evidence="15">TB1705</strain>
        <tissue evidence="15">Leaf</tissue>
    </source>
</reference>
<evidence type="ECO:0000256" key="6">
    <source>
        <dbReference type="ARBA" id="ARBA00022723"/>
    </source>
</evidence>
<dbReference type="Pfam" id="PF00224">
    <property type="entry name" value="PK"/>
    <property type="match status" value="1"/>
</dbReference>
<dbReference type="SUPFAM" id="SSF51621">
    <property type="entry name" value="Phosphoenolpyruvate/pyruvate domain"/>
    <property type="match status" value="1"/>
</dbReference>
<evidence type="ECO:0000256" key="7">
    <source>
        <dbReference type="ARBA" id="ARBA00022741"/>
    </source>
</evidence>
<dbReference type="AlphaFoldDB" id="A0A7J7MSP8"/>
<dbReference type="UniPathway" id="UPA00109">
    <property type="reaction ID" value="UER00188"/>
</dbReference>
<organism evidence="15 16">
    <name type="scientific">Kingdonia uniflora</name>
    <dbReference type="NCBI Taxonomy" id="39325"/>
    <lineage>
        <taxon>Eukaryota</taxon>
        <taxon>Viridiplantae</taxon>
        <taxon>Streptophyta</taxon>
        <taxon>Embryophyta</taxon>
        <taxon>Tracheophyta</taxon>
        <taxon>Spermatophyta</taxon>
        <taxon>Magnoliopsida</taxon>
        <taxon>Ranunculales</taxon>
        <taxon>Circaeasteraceae</taxon>
        <taxon>Kingdonia</taxon>
    </lineage>
</organism>
<protein>
    <recommendedName>
        <fullName evidence="4">pyruvate kinase</fullName>
        <ecNumber evidence="4">2.7.1.40</ecNumber>
    </recommendedName>
</protein>
<evidence type="ECO:0000313" key="16">
    <source>
        <dbReference type="Proteomes" id="UP000541444"/>
    </source>
</evidence>
<keyword evidence="8" id="KW-0418">Kinase</keyword>
<dbReference type="EMBL" id="JACGCM010001245">
    <property type="protein sequence ID" value="KAF6157941.1"/>
    <property type="molecule type" value="Genomic_DNA"/>
</dbReference>
<comment type="caution">
    <text evidence="15">The sequence shown here is derived from an EMBL/GenBank/DDBJ whole genome shotgun (WGS) entry which is preliminary data.</text>
</comment>
<dbReference type="InterPro" id="IPR040442">
    <property type="entry name" value="Pyrv_kinase-like_dom_sf"/>
</dbReference>
<evidence type="ECO:0000259" key="14">
    <source>
        <dbReference type="Pfam" id="PF00224"/>
    </source>
</evidence>
<evidence type="ECO:0000256" key="9">
    <source>
        <dbReference type="ARBA" id="ARBA00022840"/>
    </source>
</evidence>
<dbReference type="GO" id="GO:0030955">
    <property type="term" value="F:potassium ion binding"/>
    <property type="evidence" value="ECO:0007669"/>
    <property type="project" value="InterPro"/>
</dbReference>
<dbReference type="InterPro" id="IPR011037">
    <property type="entry name" value="Pyrv_Knase-like_insert_dom_sf"/>
</dbReference>
<dbReference type="Proteomes" id="UP000541444">
    <property type="component" value="Unassembled WGS sequence"/>
</dbReference>
<dbReference type="InterPro" id="IPR001697">
    <property type="entry name" value="Pyr_Knase"/>
</dbReference>
<dbReference type="InterPro" id="IPR015793">
    <property type="entry name" value="Pyrv_Knase_brl"/>
</dbReference>
<evidence type="ECO:0000256" key="10">
    <source>
        <dbReference type="ARBA" id="ARBA00022842"/>
    </source>
</evidence>
<proteinExistence type="inferred from homology"/>
<name>A0A7J7MSP8_9MAGN</name>
<dbReference type="FunFam" id="2.40.33.10:FF:000005">
    <property type="entry name" value="Pyruvate kinase"/>
    <property type="match status" value="1"/>
</dbReference>
<dbReference type="GO" id="GO:0004743">
    <property type="term" value="F:pyruvate kinase activity"/>
    <property type="evidence" value="ECO:0007669"/>
    <property type="project" value="UniProtKB-EC"/>
</dbReference>
<keyword evidence="7" id="KW-0547">Nucleotide-binding</keyword>
<evidence type="ECO:0000313" key="15">
    <source>
        <dbReference type="EMBL" id="KAF6157941.1"/>
    </source>
</evidence>
<dbReference type="Gene3D" id="2.40.33.10">
    <property type="entry name" value="PK beta-barrel domain-like"/>
    <property type="match status" value="1"/>
</dbReference>
<keyword evidence="6" id="KW-0479">Metal-binding</keyword>
<evidence type="ECO:0000256" key="2">
    <source>
        <dbReference type="ARBA" id="ARBA00004997"/>
    </source>
</evidence>
<keyword evidence="9" id="KW-0067">ATP-binding</keyword>
<evidence type="ECO:0000256" key="13">
    <source>
        <dbReference type="SAM" id="MobiDB-lite"/>
    </source>
</evidence>
<dbReference type="PANTHER" id="PTHR11817">
    <property type="entry name" value="PYRUVATE KINASE"/>
    <property type="match status" value="1"/>
</dbReference>
<dbReference type="GO" id="GO:0016301">
    <property type="term" value="F:kinase activity"/>
    <property type="evidence" value="ECO:0007669"/>
    <property type="project" value="UniProtKB-KW"/>
</dbReference>
<keyword evidence="10" id="KW-0460">Magnesium</keyword>
<comment type="pathway">
    <text evidence="2">Carbohydrate degradation; glycolysis; pyruvate from D-glyceraldehyde 3-phosphate: step 5/5.</text>
</comment>
<dbReference type="GO" id="GO:0000287">
    <property type="term" value="F:magnesium ion binding"/>
    <property type="evidence" value="ECO:0007669"/>
    <property type="project" value="InterPro"/>
</dbReference>
<dbReference type="EC" id="2.7.1.40" evidence="4"/>
<sequence>MALVHDSLFLSRQISSNLCSQSQLFGSSIRLRKVSRSFTLSACKTGAQASLTEVSLPPKEGLLGFDVVTEGELKKKGFLGLRKTKLVCTIGPACNSLDALERLGLRGMNVARLNMCHNTREWHRDVIRNVKRLNEEKGFCISVMIDTEGIQMHMVDHGGASSIKAEDGSNWLFTTQKFEGSRPLTLQANYEGFSEGIIVGDEIVIDGGMASFEVIEKIGNDLHCKCTDSGLLLPRAKLSFWRNGKLASKNFNLPTLSTKSKVRSLILFIYFYTTRWRRLCENRSKDVFDEAEEDGVTGFDVVKSPKNGNPYLVLPQIAEIAGREEAAKKTTMWNNRTDDSMMGSFREGFSIISAPENSGESNGLPLVRRQFVGKDKGKGDVRSTRSGTRDSMPAGMCQGMPLGGCL</sequence>
<keyword evidence="16" id="KW-1185">Reference proteome</keyword>
<dbReference type="Gene3D" id="3.20.20.60">
    <property type="entry name" value="Phosphoenolpyruvate-binding domains"/>
    <property type="match status" value="1"/>
</dbReference>
<feature type="domain" description="Pyruvate kinase barrel" evidence="14">
    <location>
        <begin position="82"/>
        <end position="259"/>
    </location>
</feature>
<evidence type="ECO:0000256" key="11">
    <source>
        <dbReference type="ARBA" id="ARBA00023152"/>
    </source>
</evidence>
<comment type="similarity">
    <text evidence="3">Belongs to the pyruvate kinase family.</text>
</comment>
<dbReference type="InterPro" id="IPR015806">
    <property type="entry name" value="Pyrv_Knase_insert_dom_sf"/>
</dbReference>
<feature type="region of interest" description="Disordered" evidence="13">
    <location>
        <begin position="375"/>
        <end position="398"/>
    </location>
</feature>
<gene>
    <name evidence="15" type="ORF">GIB67_015257</name>
</gene>
<dbReference type="GO" id="GO:0005524">
    <property type="term" value="F:ATP binding"/>
    <property type="evidence" value="ECO:0007669"/>
    <property type="project" value="UniProtKB-KW"/>
</dbReference>
<dbReference type="SUPFAM" id="SSF50800">
    <property type="entry name" value="PK beta-barrel domain-like"/>
    <property type="match status" value="1"/>
</dbReference>
<keyword evidence="12" id="KW-0670">Pyruvate</keyword>
<accession>A0A7J7MSP8</accession>
<keyword evidence="5" id="KW-0808">Transferase</keyword>
<dbReference type="InterPro" id="IPR015813">
    <property type="entry name" value="Pyrv/PenolPyrv_kinase-like_dom"/>
</dbReference>
<dbReference type="OrthoDB" id="108365at2759"/>
<evidence type="ECO:0000256" key="1">
    <source>
        <dbReference type="ARBA" id="ARBA00001958"/>
    </source>
</evidence>
<evidence type="ECO:0000256" key="5">
    <source>
        <dbReference type="ARBA" id="ARBA00022679"/>
    </source>
</evidence>